<proteinExistence type="predicted"/>
<feature type="transmembrane region" description="Helical" evidence="1">
    <location>
        <begin position="40"/>
        <end position="60"/>
    </location>
</feature>
<feature type="transmembrane region" description="Helical" evidence="1">
    <location>
        <begin position="91"/>
        <end position="108"/>
    </location>
</feature>
<dbReference type="Proteomes" id="UP000730618">
    <property type="component" value="Unassembled WGS sequence"/>
</dbReference>
<feature type="transmembrane region" description="Helical" evidence="1">
    <location>
        <begin position="123"/>
        <end position="145"/>
    </location>
</feature>
<feature type="transmembrane region" description="Helical" evidence="1">
    <location>
        <begin position="218"/>
        <end position="242"/>
    </location>
</feature>
<feature type="transmembrane region" description="Helical" evidence="1">
    <location>
        <begin position="192"/>
        <end position="212"/>
    </location>
</feature>
<gene>
    <name evidence="2" type="ORF">PAECIP111802_05219</name>
</gene>
<evidence type="ECO:0000313" key="3">
    <source>
        <dbReference type="Proteomes" id="UP000730618"/>
    </source>
</evidence>
<name>A0ABN7TVY5_9BACL</name>
<sequence length="257" mass="30131">MPLFLGLGAIASYFENVILHWFHSYEYTPGILNIRYYDLSLGAYLSQVYYVSSVAFFIAAFQLRFGWTLLFSAMFVGIEYGFLALGVYKLIWWHPAFTGVALPVYFWIAKKWWILLLQGSSRFIRWFTLVGTNYVIYADLESIPFFSGHYHFTSGWFQDLARDTVVVLIIYTTVRAAITATVCFYRLHWSILGMVTAILWIGYLVSMQLHILTFKYLWSFYVFSAYDIVILFICCKFNLLLLNNARDKTTLRSWFQP</sequence>
<dbReference type="EMBL" id="CAJVCE010000018">
    <property type="protein sequence ID" value="CAG7652452.1"/>
    <property type="molecule type" value="Genomic_DNA"/>
</dbReference>
<keyword evidence="1" id="KW-1133">Transmembrane helix</keyword>
<feature type="transmembrane region" description="Helical" evidence="1">
    <location>
        <begin position="165"/>
        <end position="185"/>
    </location>
</feature>
<evidence type="ECO:0000313" key="2">
    <source>
        <dbReference type="EMBL" id="CAG7652452.1"/>
    </source>
</evidence>
<keyword evidence="1" id="KW-0812">Transmembrane</keyword>
<comment type="caution">
    <text evidence="2">The sequence shown here is derived from an EMBL/GenBank/DDBJ whole genome shotgun (WGS) entry which is preliminary data.</text>
</comment>
<reference evidence="2 3" key="1">
    <citation type="submission" date="2021-06" db="EMBL/GenBank/DDBJ databases">
        <authorList>
            <person name="Criscuolo A."/>
        </authorList>
    </citation>
    <scope>NUCLEOTIDE SEQUENCE [LARGE SCALE GENOMIC DNA]</scope>
    <source>
        <strain evidence="3">CIP 111802</strain>
    </source>
</reference>
<feature type="transmembrane region" description="Helical" evidence="1">
    <location>
        <begin position="67"/>
        <end position="85"/>
    </location>
</feature>
<evidence type="ECO:0000256" key="1">
    <source>
        <dbReference type="SAM" id="Phobius"/>
    </source>
</evidence>
<organism evidence="2 3">
    <name type="scientific">Paenibacillus allorhizosphaerae</name>
    <dbReference type="NCBI Taxonomy" id="2849866"/>
    <lineage>
        <taxon>Bacteria</taxon>
        <taxon>Bacillati</taxon>
        <taxon>Bacillota</taxon>
        <taxon>Bacilli</taxon>
        <taxon>Bacillales</taxon>
        <taxon>Paenibacillaceae</taxon>
        <taxon>Paenibacillus</taxon>
    </lineage>
</organism>
<keyword evidence="3" id="KW-1185">Reference proteome</keyword>
<accession>A0ABN7TVY5</accession>
<keyword evidence="1" id="KW-0472">Membrane</keyword>
<protein>
    <submittedName>
        <fullName evidence="2">Uncharacterized protein</fullName>
    </submittedName>
</protein>